<proteinExistence type="predicted"/>
<evidence type="ECO:0000313" key="3">
    <source>
        <dbReference type="Proteomes" id="UP000570517"/>
    </source>
</evidence>
<keyword evidence="3" id="KW-1185">Reference proteome</keyword>
<dbReference type="EMBL" id="JABFYL010000012">
    <property type="protein sequence ID" value="NVN49154.1"/>
    <property type="molecule type" value="Genomic_DNA"/>
</dbReference>
<name>A0A850PLF6_9MYCO</name>
<keyword evidence="1" id="KW-0472">Membrane</keyword>
<reference evidence="2 3" key="1">
    <citation type="submission" date="2020-05" db="EMBL/GenBank/DDBJ databases">
        <title>Draft genome sequence of Mycobacterium hippocampi DL, isolated from European seabass, Dicentrarchus labrax, reared in fish farms.</title>
        <authorList>
            <person name="Stathopoulou P."/>
            <person name="Asimakis E."/>
            <person name="Tzokas K."/>
            <person name="Batargias C."/>
            <person name="Tsiamis G."/>
        </authorList>
    </citation>
    <scope>NUCLEOTIDE SEQUENCE [LARGE SCALE GENOMIC DNA]</scope>
    <source>
        <strain evidence="2 3">DL</strain>
    </source>
</reference>
<protein>
    <submittedName>
        <fullName evidence="2">Putative membrane protein</fullName>
    </submittedName>
</protein>
<dbReference type="AlphaFoldDB" id="A0A850PLF6"/>
<sequence length="332" mass="35668">MGSSYERSRLDQPAVEHLAQLAARATSVTPAPVLNYVNRGEKRYVRVLGPHWVLDRRMENSELKAPNGYKEETHVDEVYAVLQDGSLVVASITEEIVIAPSRNITAYHDSHTLRPMTDADIQAFDFAKVRYDSSRVWGDLVRNRNGVGSPQCSTKGQGVTGLLEDLLRGRTKNLPGPLGGLQDPALESLHRAEKSAAASATRRRNRKSLLETVNERVKFAALAWLFIAGVIVLANYLVSRGPGFVDGSYWVAAAIIVASVAGVTAVDFVIGRGKDTAFVFGAAVGLALAIYLTINDAGVEDVGVSLIPFSLAAVSGLVLYGVAALSDRVPGR</sequence>
<comment type="caution">
    <text evidence="2">The sequence shown here is derived from an EMBL/GenBank/DDBJ whole genome shotgun (WGS) entry which is preliminary data.</text>
</comment>
<feature type="transmembrane region" description="Helical" evidence="1">
    <location>
        <begin position="217"/>
        <end position="237"/>
    </location>
</feature>
<feature type="transmembrane region" description="Helical" evidence="1">
    <location>
        <begin position="306"/>
        <end position="325"/>
    </location>
</feature>
<keyword evidence="1" id="KW-0812">Transmembrane</keyword>
<accession>A0A850PLF6</accession>
<keyword evidence="1" id="KW-1133">Transmembrane helix</keyword>
<feature type="transmembrane region" description="Helical" evidence="1">
    <location>
        <begin position="277"/>
        <end position="294"/>
    </location>
</feature>
<gene>
    <name evidence="2" type="ORF">HLY00_2038</name>
</gene>
<dbReference type="RefSeq" id="WP_178357548.1">
    <property type="nucleotide sequence ID" value="NZ_JABFYL010000012.1"/>
</dbReference>
<evidence type="ECO:0000313" key="2">
    <source>
        <dbReference type="EMBL" id="NVN49154.1"/>
    </source>
</evidence>
<feature type="transmembrane region" description="Helical" evidence="1">
    <location>
        <begin position="249"/>
        <end position="270"/>
    </location>
</feature>
<evidence type="ECO:0000256" key="1">
    <source>
        <dbReference type="SAM" id="Phobius"/>
    </source>
</evidence>
<dbReference type="Proteomes" id="UP000570517">
    <property type="component" value="Unassembled WGS sequence"/>
</dbReference>
<organism evidence="2 3">
    <name type="scientific">Mycolicibacterium hippocampi</name>
    <dbReference type="NCBI Taxonomy" id="659824"/>
    <lineage>
        <taxon>Bacteria</taxon>
        <taxon>Bacillati</taxon>
        <taxon>Actinomycetota</taxon>
        <taxon>Actinomycetes</taxon>
        <taxon>Mycobacteriales</taxon>
        <taxon>Mycobacteriaceae</taxon>
        <taxon>Mycolicibacterium</taxon>
    </lineage>
</organism>